<evidence type="ECO:0000256" key="1">
    <source>
        <dbReference type="ARBA" id="ARBA00022737"/>
    </source>
</evidence>
<dbReference type="InterPro" id="IPR019734">
    <property type="entry name" value="TPR_rpt"/>
</dbReference>
<name>A0ABW5DNB2_9PROT</name>
<feature type="chain" id="PRO_5047109143" evidence="3">
    <location>
        <begin position="19"/>
        <end position="247"/>
    </location>
</feature>
<comment type="caution">
    <text evidence="4">The sequence shown here is derived from an EMBL/GenBank/DDBJ whole genome shotgun (WGS) entry which is preliminary data.</text>
</comment>
<organism evidence="4 5">
    <name type="scientific">Lacibacterium aquatile</name>
    <dbReference type="NCBI Taxonomy" id="1168082"/>
    <lineage>
        <taxon>Bacteria</taxon>
        <taxon>Pseudomonadati</taxon>
        <taxon>Pseudomonadota</taxon>
        <taxon>Alphaproteobacteria</taxon>
        <taxon>Rhodospirillales</taxon>
        <taxon>Rhodospirillaceae</taxon>
    </lineage>
</organism>
<evidence type="ECO:0000313" key="5">
    <source>
        <dbReference type="Proteomes" id="UP001597295"/>
    </source>
</evidence>
<dbReference type="PANTHER" id="PTHR44858:SF1">
    <property type="entry name" value="UDP-N-ACETYLGLUCOSAMINE--PEPTIDE N-ACETYLGLUCOSAMINYLTRANSFERASE SPINDLY-RELATED"/>
    <property type="match status" value="1"/>
</dbReference>
<keyword evidence="5" id="KW-1185">Reference proteome</keyword>
<proteinExistence type="predicted"/>
<dbReference type="Proteomes" id="UP001597295">
    <property type="component" value="Unassembled WGS sequence"/>
</dbReference>
<protein>
    <submittedName>
        <fullName evidence="4">Tetratricopeptide repeat protein</fullName>
    </submittedName>
</protein>
<dbReference type="EMBL" id="JBHUIP010000004">
    <property type="protein sequence ID" value="MFD2262497.1"/>
    <property type="molecule type" value="Genomic_DNA"/>
</dbReference>
<evidence type="ECO:0000256" key="2">
    <source>
        <dbReference type="ARBA" id="ARBA00022803"/>
    </source>
</evidence>
<evidence type="ECO:0000256" key="3">
    <source>
        <dbReference type="SAM" id="SignalP"/>
    </source>
</evidence>
<reference evidence="5" key="1">
    <citation type="journal article" date="2019" name="Int. J. Syst. Evol. Microbiol.">
        <title>The Global Catalogue of Microorganisms (GCM) 10K type strain sequencing project: providing services to taxonomists for standard genome sequencing and annotation.</title>
        <authorList>
            <consortium name="The Broad Institute Genomics Platform"/>
            <consortium name="The Broad Institute Genome Sequencing Center for Infectious Disease"/>
            <person name="Wu L."/>
            <person name="Ma J."/>
        </authorList>
    </citation>
    <scope>NUCLEOTIDE SEQUENCE [LARGE SCALE GENOMIC DNA]</scope>
    <source>
        <strain evidence="5">CGMCC 1.19062</strain>
    </source>
</reference>
<dbReference type="RefSeq" id="WP_379875457.1">
    <property type="nucleotide sequence ID" value="NZ_JBHUIP010000004.1"/>
</dbReference>
<dbReference type="InterPro" id="IPR050498">
    <property type="entry name" value="Ycf3"/>
</dbReference>
<keyword evidence="1" id="KW-0677">Repeat</keyword>
<accession>A0ABW5DNB2</accession>
<dbReference type="Gene3D" id="1.25.40.10">
    <property type="entry name" value="Tetratricopeptide repeat domain"/>
    <property type="match status" value="2"/>
</dbReference>
<sequence>MILIPLLAAGCISGSAVAAGIDQSAQYQACMALISRSPMEASESARTWAERGGGIPARHCLARALIGLKKPKEAADELEGLIKLVPEDRKDLVPDLMGQAALAWVEVGDLQRAFALQSEALKRRPGDMDLLTDRAITLGQSGHYWEAIDDLNLVLQRAPRRVDALVYRATAYRYVDELELGLEDAEKAVGADPRNLAALLERGIQRRLKGDDAGARSDWMALLRIAPNAAESEAARANLEKLDVKPR</sequence>
<dbReference type="SMART" id="SM00028">
    <property type="entry name" value="TPR"/>
    <property type="match status" value="5"/>
</dbReference>
<feature type="signal peptide" evidence="3">
    <location>
        <begin position="1"/>
        <end position="18"/>
    </location>
</feature>
<gene>
    <name evidence="4" type="ORF">ACFSM5_06320</name>
</gene>
<evidence type="ECO:0000313" key="4">
    <source>
        <dbReference type="EMBL" id="MFD2262497.1"/>
    </source>
</evidence>
<dbReference type="InterPro" id="IPR011990">
    <property type="entry name" value="TPR-like_helical_dom_sf"/>
</dbReference>
<dbReference type="SUPFAM" id="SSF48452">
    <property type="entry name" value="TPR-like"/>
    <property type="match status" value="1"/>
</dbReference>
<keyword evidence="3" id="KW-0732">Signal</keyword>
<keyword evidence="2" id="KW-0802">TPR repeat</keyword>
<dbReference type="PANTHER" id="PTHR44858">
    <property type="entry name" value="TETRATRICOPEPTIDE REPEAT PROTEIN 6"/>
    <property type="match status" value="1"/>
</dbReference>